<evidence type="ECO:0000256" key="4">
    <source>
        <dbReference type="HAMAP-Rule" id="MF_02071"/>
    </source>
</evidence>
<sequence>MRWLLVLLSIVSVLLAGCSSTGTRTENAGRYSISKDRGPSEYRDVAQIPDAVPQVMPYSKWGNKTPYEVWGKTYSVMPSHIGYRADGLASWYGEKFHGHRTSSGDDYDLYGMSAAHKSLPIPSFAKVTNLDNGRSVIVKVNDRGPFHEDRLIDLSYAAAAKLGYADKGTARVRVESIDAAKWQRDHYHTSVATSEPLETSTGLTAVTLESKPVAPIKTSATPRMGSSSASSLPAVSSTRVVGTPAPVVASSKPTLSATSAPLAAGNYLQVAAFSSAQAADQLSQRLKLELGEQRAKVDPAEVNGQTLYRVKIGPLREGEDVSSLSAGLEGIGLSQPYLVKLP</sequence>
<dbReference type="GO" id="GO:0005886">
    <property type="term" value="C:plasma membrane"/>
    <property type="evidence" value="ECO:0007669"/>
    <property type="project" value="UniProtKB-SubCell"/>
</dbReference>
<dbReference type="PROSITE" id="PS51724">
    <property type="entry name" value="SPOR"/>
    <property type="match status" value="1"/>
</dbReference>
<dbReference type="InterPro" id="IPR009009">
    <property type="entry name" value="RlpA-like_DPBB"/>
</dbReference>
<dbReference type="InterPro" id="IPR007730">
    <property type="entry name" value="SPOR-like_dom"/>
</dbReference>
<evidence type="ECO:0000256" key="6">
    <source>
        <dbReference type="SAM" id="SignalP"/>
    </source>
</evidence>
<comment type="subcellular location">
    <subcellularLocation>
        <location evidence="4">Cell membrane</location>
        <topology evidence="4">Lipid-anchor</topology>
    </subcellularLocation>
</comment>
<keyword evidence="4" id="KW-1003">Cell membrane</keyword>
<keyword evidence="4" id="KW-0564">Palmitate</keyword>
<dbReference type="Pfam" id="PF03330">
    <property type="entry name" value="DPBB_1"/>
    <property type="match status" value="1"/>
</dbReference>
<dbReference type="GO" id="GO:0009279">
    <property type="term" value="C:cell outer membrane"/>
    <property type="evidence" value="ECO:0007669"/>
    <property type="project" value="TreeGrafter"/>
</dbReference>
<dbReference type="EMBL" id="PRLP01000007">
    <property type="protein sequence ID" value="PPC78999.1"/>
    <property type="molecule type" value="Genomic_DNA"/>
</dbReference>
<evidence type="ECO:0000313" key="9">
    <source>
        <dbReference type="Proteomes" id="UP000238196"/>
    </source>
</evidence>
<dbReference type="EC" id="4.2.2.-" evidence="4"/>
<feature type="chain" id="PRO_5015790098" description="Endolytic peptidoglycan transglycosylase RlpA" evidence="6">
    <location>
        <begin position="17"/>
        <end position="342"/>
    </location>
</feature>
<dbReference type="InterPro" id="IPR036908">
    <property type="entry name" value="RlpA-like_sf"/>
</dbReference>
<evidence type="ECO:0000259" key="7">
    <source>
        <dbReference type="PROSITE" id="PS51724"/>
    </source>
</evidence>
<dbReference type="PROSITE" id="PS51257">
    <property type="entry name" value="PROKAR_LIPOPROTEIN"/>
    <property type="match status" value="1"/>
</dbReference>
<dbReference type="PANTHER" id="PTHR34183">
    <property type="entry name" value="ENDOLYTIC PEPTIDOGLYCAN TRANSGLYCOSYLASE RLPA"/>
    <property type="match status" value="1"/>
</dbReference>
<gene>
    <name evidence="4" type="primary">rlpA</name>
    <name evidence="8" type="ORF">C4K68_02240</name>
</gene>
<dbReference type="AlphaFoldDB" id="A0A2S5KWX6"/>
<dbReference type="Proteomes" id="UP000238196">
    <property type="component" value="Unassembled WGS sequence"/>
</dbReference>
<evidence type="ECO:0000256" key="1">
    <source>
        <dbReference type="ARBA" id="ARBA00022729"/>
    </source>
</evidence>
<dbReference type="OrthoDB" id="9779128at2"/>
<dbReference type="Gene3D" id="2.40.40.10">
    <property type="entry name" value="RlpA-like domain"/>
    <property type="match status" value="1"/>
</dbReference>
<dbReference type="SUPFAM" id="SSF50685">
    <property type="entry name" value="Barwin-like endoglucanases"/>
    <property type="match status" value="1"/>
</dbReference>
<evidence type="ECO:0000256" key="5">
    <source>
        <dbReference type="RuleBase" id="RU003495"/>
    </source>
</evidence>
<evidence type="ECO:0000256" key="3">
    <source>
        <dbReference type="ARBA" id="ARBA00023316"/>
    </source>
</evidence>
<dbReference type="NCBIfam" id="TIGR00413">
    <property type="entry name" value="rlpA"/>
    <property type="match status" value="1"/>
</dbReference>
<keyword evidence="1 6" id="KW-0732">Signal</keyword>
<dbReference type="SUPFAM" id="SSF110997">
    <property type="entry name" value="Sporulation related repeat"/>
    <property type="match status" value="1"/>
</dbReference>
<feature type="domain" description="SPOR" evidence="7">
    <location>
        <begin position="260"/>
        <end position="341"/>
    </location>
</feature>
<reference evidence="8 9" key="1">
    <citation type="submission" date="2018-02" db="EMBL/GenBank/DDBJ databases">
        <title>novel marine gammaproteobacteria from coastal saline agro ecosystem.</title>
        <authorList>
            <person name="Krishnan R."/>
            <person name="Ramesh Kumar N."/>
        </authorList>
    </citation>
    <scope>NUCLEOTIDE SEQUENCE [LARGE SCALE GENOMIC DNA]</scope>
    <source>
        <strain evidence="8 9">228</strain>
    </source>
</reference>
<dbReference type="CDD" id="cd22268">
    <property type="entry name" value="DPBB_RlpA-like"/>
    <property type="match status" value="1"/>
</dbReference>
<dbReference type="GO" id="GO:0042834">
    <property type="term" value="F:peptidoglycan binding"/>
    <property type="evidence" value="ECO:0007669"/>
    <property type="project" value="InterPro"/>
</dbReference>
<dbReference type="InterPro" id="IPR034718">
    <property type="entry name" value="RlpA"/>
</dbReference>
<keyword evidence="3 4" id="KW-0961">Cell wall biogenesis/degradation</keyword>
<organism evidence="8 9">
    <name type="scientific">Proteobacteria bacterium 228</name>
    <dbReference type="NCBI Taxonomy" id="2083153"/>
    <lineage>
        <taxon>Bacteria</taxon>
        <taxon>Pseudomonadati</taxon>
        <taxon>Pseudomonadota</taxon>
    </lineage>
</organism>
<proteinExistence type="inferred from homology"/>
<dbReference type="Pfam" id="PF05036">
    <property type="entry name" value="SPOR"/>
    <property type="match status" value="1"/>
</dbReference>
<keyword evidence="2 4" id="KW-0456">Lyase</keyword>
<evidence type="ECO:0000256" key="2">
    <source>
        <dbReference type="ARBA" id="ARBA00023239"/>
    </source>
</evidence>
<keyword evidence="4" id="KW-0472">Membrane</keyword>
<comment type="caution">
    <text evidence="8">The sequence shown here is derived from an EMBL/GenBank/DDBJ whole genome shotgun (WGS) entry which is preliminary data.</text>
</comment>
<keyword evidence="4" id="KW-0449">Lipoprotein</keyword>
<dbReference type="GO" id="GO:0071555">
    <property type="term" value="P:cell wall organization"/>
    <property type="evidence" value="ECO:0007669"/>
    <property type="project" value="UniProtKB-KW"/>
</dbReference>
<name>A0A2S5KWX6_9PROT</name>
<dbReference type="HAMAP" id="MF_02071">
    <property type="entry name" value="RlpA"/>
    <property type="match status" value="1"/>
</dbReference>
<dbReference type="InterPro" id="IPR036680">
    <property type="entry name" value="SPOR-like_sf"/>
</dbReference>
<dbReference type="GO" id="GO:0000270">
    <property type="term" value="P:peptidoglycan metabolic process"/>
    <property type="evidence" value="ECO:0007669"/>
    <property type="project" value="UniProtKB-UniRule"/>
</dbReference>
<comment type="similarity">
    <text evidence="4 5">Belongs to the RlpA family.</text>
</comment>
<dbReference type="InterPro" id="IPR012997">
    <property type="entry name" value="RplA"/>
</dbReference>
<dbReference type="PANTHER" id="PTHR34183:SF1">
    <property type="entry name" value="ENDOLYTIC PEPTIDOGLYCAN TRANSGLYCOSYLASE RLPA"/>
    <property type="match status" value="1"/>
</dbReference>
<dbReference type="FunFam" id="2.40.40.10:FF:000003">
    <property type="entry name" value="Endolytic peptidoglycan transglycosylase RlpA"/>
    <property type="match status" value="1"/>
</dbReference>
<feature type="signal peptide" evidence="6">
    <location>
        <begin position="1"/>
        <end position="16"/>
    </location>
</feature>
<dbReference type="GO" id="GO:0008932">
    <property type="term" value="F:lytic endotransglycosylase activity"/>
    <property type="evidence" value="ECO:0007669"/>
    <property type="project" value="UniProtKB-UniRule"/>
</dbReference>
<accession>A0A2S5KWX6</accession>
<dbReference type="Gene3D" id="3.30.70.1070">
    <property type="entry name" value="Sporulation related repeat"/>
    <property type="match status" value="1"/>
</dbReference>
<comment type="function">
    <text evidence="4">Lytic transglycosylase with a strong preference for naked glycan strands that lack stem peptides.</text>
</comment>
<evidence type="ECO:0000313" key="8">
    <source>
        <dbReference type="EMBL" id="PPC78999.1"/>
    </source>
</evidence>
<protein>
    <recommendedName>
        <fullName evidence="4">Endolytic peptidoglycan transglycosylase RlpA</fullName>
        <ecNumber evidence="4">4.2.2.-</ecNumber>
    </recommendedName>
</protein>